<dbReference type="PANTHER" id="PTHR35329">
    <property type="entry name" value="CHITIN SYNTHASE EXPORT CHAPERONE"/>
    <property type="match status" value="1"/>
</dbReference>
<comment type="similarity">
    <text evidence="3">Belongs to the glycosyltransferase 77 family.</text>
</comment>
<evidence type="ECO:0000256" key="7">
    <source>
        <dbReference type="ARBA" id="ARBA00022692"/>
    </source>
</evidence>
<dbReference type="InterPro" id="IPR029044">
    <property type="entry name" value="Nucleotide-diphossugar_trans"/>
</dbReference>
<evidence type="ECO:0000256" key="6">
    <source>
        <dbReference type="ARBA" id="ARBA00022448"/>
    </source>
</evidence>
<dbReference type="Pfam" id="PF03407">
    <property type="entry name" value="Nucleotid_trans"/>
    <property type="match status" value="1"/>
</dbReference>
<evidence type="ECO:0000259" key="16">
    <source>
        <dbReference type="PROSITE" id="PS50206"/>
    </source>
</evidence>
<dbReference type="InterPro" id="IPR005069">
    <property type="entry name" value="Nucl-diP-sugar_transferase"/>
</dbReference>
<feature type="region of interest" description="Disordered" evidence="13">
    <location>
        <begin position="36"/>
        <end position="75"/>
    </location>
</feature>
<feature type="transmembrane region" description="Helical" evidence="14">
    <location>
        <begin position="586"/>
        <end position="603"/>
    </location>
</feature>
<evidence type="ECO:0000256" key="1">
    <source>
        <dbReference type="ARBA" id="ARBA00004127"/>
    </source>
</evidence>
<proteinExistence type="inferred from homology"/>
<dbReference type="GO" id="GO:0051082">
    <property type="term" value="F:unfolded protein binding"/>
    <property type="evidence" value="ECO:0007669"/>
    <property type="project" value="TreeGrafter"/>
</dbReference>
<keyword evidence="6" id="KW-0813">Transport</keyword>
<keyword evidence="11 14" id="KW-0472">Membrane</keyword>
<evidence type="ECO:0000313" key="17">
    <source>
        <dbReference type="EMBL" id="KAG1568046.1"/>
    </source>
</evidence>
<evidence type="ECO:0000256" key="10">
    <source>
        <dbReference type="ARBA" id="ARBA00022989"/>
    </source>
</evidence>
<dbReference type="InterPro" id="IPR001763">
    <property type="entry name" value="Rhodanese-like_dom"/>
</dbReference>
<dbReference type="GO" id="GO:0071555">
    <property type="term" value="P:cell wall organization"/>
    <property type="evidence" value="ECO:0007669"/>
    <property type="project" value="UniProtKB-KW"/>
</dbReference>
<dbReference type="Proteomes" id="UP000740926">
    <property type="component" value="Unassembled WGS sequence"/>
</dbReference>
<evidence type="ECO:0000256" key="12">
    <source>
        <dbReference type="ARBA" id="ARBA00023316"/>
    </source>
</evidence>
<accession>A0A9P6Z0A4</accession>
<feature type="transmembrane region" description="Helical" evidence="14">
    <location>
        <begin position="379"/>
        <end position="403"/>
    </location>
</feature>
<gene>
    <name evidence="17" type="ORF">G6F50_007652</name>
</gene>
<feature type="region of interest" description="Disordered" evidence="13">
    <location>
        <begin position="633"/>
        <end position="668"/>
    </location>
</feature>
<dbReference type="GO" id="GO:0015031">
    <property type="term" value="P:protein transport"/>
    <property type="evidence" value="ECO:0007669"/>
    <property type="project" value="UniProtKB-KW"/>
</dbReference>
<dbReference type="GO" id="GO:0006457">
    <property type="term" value="P:protein folding"/>
    <property type="evidence" value="ECO:0007669"/>
    <property type="project" value="TreeGrafter"/>
</dbReference>
<keyword evidence="15" id="KW-0732">Signal</keyword>
<feature type="transmembrane region" description="Helical" evidence="14">
    <location>
        <begin position="415"/>
        <end position="437"/>
    </location>
</feature>
<feature type="signal peptide" evidence="15">
    <location>
        <begin position="1"/>
        <end position="34"/>
    </location>
</feature>
<evidence type="ECO:0000256" key="2">
    <source>
        <dbReference type="ARBA" id="ARBA00004586"/>
    </source>
</evidence>
<feature type="transmembrane region" description="Helical" evidence="14">
    <location>
        <begin position="553"/>
        <end position="574"/>
    </location>
</feature>
<dbReference type="GO" id="GO:0005789">
    <property type="term" value="C:endoplasmic reticulum membrane"/>
    <property type="evidence" value="ECO:0007669"/>
    <property type="project" value="UniProtKB-SubCell"/>
</dbReference>
<dbReference type="InterPro" id="IPR022057">
    <property type="entry name" value="Chs7"/>
</dbReference>
<comment type="subcellular location">
    <subcellularLocation>
        <location evidence="1">Endomembrane system</location>
        <topology evidence="1">Multi-pass membrane protein</topology>
    </subcellularLocation>
    <subcellularLocation>
        <location evidence="2">Endoplasmic reticulum membrane</location>
    </subcellularLocation>
</comment>
<feature type="domain" description="Rhodanese" evidence="16">
    <location>
        <begin position="165"/>
        <end position="181"/>
    </location>
</feature>
<reference evidence="17 18" key="1">
    <citation type="journal article" date="2020" name="Microb. Genom.">
        <title>Genetic diversity of clinical and environmental Mucorales isolates obtained from an investigation of mucormycosis cases among solid organ transplant recipients.</title>
        <authorList>
            <person name="Nguyen M.H."/>
            <person name="Kaul D."/>
            <person name="Muto C."/>
            <person name="Cheng S.J."/>
            <person name="Richter R.A."/>
            <person name="Bruno V.M."/>
            <person name="Liu G."/>
            <person name="Beyhan S."/>
            <person name="Sundermann A.J."/>
            <person name="Mounaud S."/>
            <person name="Pasculle A.W."/>
            <person name="Nierman W.C."/>
            <person name="Driscoll E."/>
            <person name="Cumbie R."/>
            <person name="Clancy C.J."/>
            <person name="Dupont C.L."/>
        </authorList>
    </citation>
    <scope>NUCLEOTIDE SEQUENCE [LARGE SCALE GENOMIC DNA]</scope>
    <source>
        <strain evidence="17 18">GL24</strain>
    </source>
</reference>
<evidence type="ECO:0000256" key="8">
    <source>
        <dbReference type="ARBA" id="ARBA00022824"/>
    </source>
</evidence>
<keyword evidence="12" id="KW-0961">Cell wall biogenesis/degradation</keyword>
<feature type="transmembrane region" description="Helical" evidence="14">
    <location>
        <begin position="339"/>
        <end position="359"/>
    </location>
</feature>
<dbReference type="PROSITE" id="PS50206">
    <property type="entry name" value="RHODANESE_3"/>
    <property type="match status" value="1"/>
</dbReference>
<evidence type="ECO:0000256" key="15">
    <source>
        <dbReference type="SAM" id="SignalP"/>
    </source>
</evidence>
<keyword evidence="9" id="KW-0653">Protein transport</keyword>
<dbReference type="SUPFAM" id="SSF53448">
    <property type="entry name" value="Nucleotide-diphospho-sugar transferases"/>
    <property type="match status" value="1"/>
</dbReference>
<evidence type="ECO:0000256" key="3">
    <source>
        <dbReference type="ARBA" id="ARBA00007033"/>
    </source>
</evidence>
<comment type="caution">
    <text evidence="17">The sequence shown here is derived from an EMBL/GenBank/DDBJ whole genome shotgun (WGS) entry which is preliminary data.</text>
</comment>
<evidence type="ECO:0000256" key="11">
    <source>
        <dbReference type="ARBA" id="ARBA00023136"/>
    </source>
</evidence>
<protein>
    <recommendedName>
        <fullName evidence="5">Chitin synthase export chaperone</fullName>
    </recommendedName>
</protein>
<keyword evidence="10 14" id="KW-1133">Transmembrane helix</keyword>
<feature type="transmembrane region" description="Helical" evidence="14">
    <location>
        <begin position="515"/>
        <end position="541"/>
    </location>
</feature>
<keyword evidence="8" id="KW-0256">Endoplasmic reticulum</keyword>
<name>A0A9P6Z0A4_9FUNG</name>
<evidence type="ECO:0000256" key="5">
    <source>
        <dbReference type="ARBA" id="ARBA00018354"/>
    </source>
</evidence>
<dbReference type="EMBL" id="JAANIU010001244">
    <property type="protein sequence ID" value="KAG1568046.1"/>
    <property type="molecule type" value="Genomic_DNA"/>
</dbReference>
<evidence type="ECO:0000256" key="14">
    <source>
        <dbReference type="SAM" id="Phobius"/>
    </source>
</evidence>
<feature type="chain" id="PRO_5040416980" description="Chitin synthase export chaperone" evidence="15">
    <location>
        <begin position="35"/>
        <end position="668"/>
    </location>
</feature>
<feature type="transmembrane region" description="Helical" evidence="14">
    <location>
        <begin position="482"/>
        <end position="503"/>
    </location>
</feature>
<evidence type="ECO:0000256" key="13">
    <source>
        <dbReference type="SAM" id="MobiDB-lite"/>
    </source>
</evidence>
<evidence type="ECO:0000313" key="18">
    <source>
        <dbReference type="Proteomes" id="UP000740926"/>
    </source>
</evidence>
<dbReference type="AlphaFoldDB" id="A0A9P6Z0A4"/>
<keyword evidence="18" id="KW-1185">Reference proteome</keyword>
<keyword evidence="7 14" id="KW-0812">Transmembrane</keyword>
<comment type="similarity">
    <text evidence="4">Belongs to the CHS7 family.</text>
</comment>
<dbReference type="PANTHER" id="PTHR35329:SF2">
    <property type="entry name" value="CHITIN SYNTHASE EXPORT CHAPERONE"/>
    <property type="match status" value="1"/>
</dbReference>
<feature type="transmembrane region" description="Helical" evidence="14">
    <location>
        <begin position="443"/>
        <end position="470"/>
    </location>
</feature>
<feature type="compositionally biased region" description="Polar residues" evidence="13">
    <location>
        <begin position="36"/>
        <end position="50"/>
    </location>
</feature>
<evidence type="ECO:0000256" key="9">
    <source>
        <dbReference type="ARBA" id="ARBA00022927"/>
    </source>
</evidence>
<organism evidence="17 18">
    <name type="scientific">Rhizopus delemar</name>
    <dbReference type="NCBI Taxonomy" id="936053"/>
    <lineage>
        <taxon>Eukaryota</taxon>
        <taxon>Fungi</taxon>
        <taxon>Fungi incertae sedis</taxon>
        <taxon>Mucoromycota</taxon>
        <taxon>Mucoromycotina</taxon>
        <taxon>Mucoromycetes</taxon>
        <taxon>Mucorales</taxon>
        <taxon>Mucorineae</taxon>
        <taxon>Rhizopodaceae</taxon>
        <taxon>Rhizopus</taxon>
    </lineage>
</organism>
<dbReference type="Pfam" id="PF12271">
    <property type="entry name" value="Chs7"/>
    <property type="match status" value="1"/>
</dbReference>
<evidence type="ECO:0000256" key="4">
    <source>
        <dbReference type="ARBA" id="ARBA00009274"/>
    </source>
</evidence>
<sequence>MERPSRNKALTMLLVSTFLISLLVLLSKLTPTQSLLPVSSKENNSNAVQDKSTEEEEEEQVEISTKPVSDKEWKPKSWGHLDSELEKMVNANIRVSGKDRILLTAVANSGMADYTLNWIASLKKCGLDKKFLVFAIDQEMVDIMTKTGYGRRVALIPSDWFHKELSGGFEEWQSDGYTPITHSKTLVVERLLYAGITVWFSDVDIVFTSSSIYDYLVMKLNSRKARTEVLFSQETEQNLINSGFYLMRPTLLNKRILDSSIYIQDREPKVTQQQAMNRVLNDLNLNYRTSQIALLDLILFPQGRLYFDRQIPTKYNMTPMIVHANYRKGDNKKKDLQKFGLCFTGICQTVALSLCPLVGQANGVEPVCYSRNTDLGGNIIFQPATLATDIVAIIMAAIMIYHIRSKYTAVGRKEIVMFFYLYMITIFLEMLLVTDIIPTSSPVYPWFTAVHIGFMCATFWCLLLNGFVGFQFAEDGTPLSLWSIRISSFVIFLLTGFIAIATFKNLSPFSYQSPGALWAFYFIVNGICFIVYVVSQIILVVNTLDDRWVLGDILFGTAFFIVGQVILYIFSVTICDSAKHYVDGTFFGSICTLLAVMMVYKYWDSITKEDLEFSVGSKQNVWEIKESIADDDINQSYSGKQYGTPPQTQQQPYAGQPYYQPQQQQYPY</sequence>
<feature type="compositionally biased region" description="Low complexity" evidence="13">
    <location>
        <begin position="641"/>
        <end position="668"/>
    </location>
</feature>